<accession>A0A0D9XI91</accession>
<evidence type="ECO:0008006" key="3">
    <source>
        <dbReference type="Google" id="ProtNLM"/>
    </source>
</evidence>
<dbReference type="PANTHER" id="PTHR36140:SF9">
    <property type="entry name" value="F-BOX DOMAIN CONTAINING PROTEIN"/>
    <property type="match status" value="1"/>
</dbReference>
<dbReference type="AlphaFoldDB" id="A0A0D9XI91"/>
<keyword evidence="2" id="KW-1185">Reference proteome</keyword>
<dbReference type="Proteomes" id="UP000032180">
    <property type="component" value="Chromosome 10"/>
</dbReference>
<dbReference type="Gramene" id="LPERR10G03130.1">
    <property type="protein sequence ID" value="LPERR10G03130.1"/>
    <property type="gene ID" value="LPERR10G03130"/>
</dbReference>
<dbReference type="eggNOG" id="ENOG502R5X7">
    <property type="taxonomic scope" value="Eukaryota"/>
</dbReference>
<dbReference type="PANTHER" id="PTHR36140">
    <property type="entry name" value="F-BOX DOMAIN-CONTAINING PROTEIN-RELATED"/>
    <property type="match status" value="1"/>
</dbReference>
<reference evidence="2" key="2">
    <citation type="submission" date="2013-12" db="EMBL/GenBank/DDBJ databases">
        <authorList>
            <person name="Yu Y."/>
            <person name="Lee S."/>
            <person name="de Baynast K."/>
            <person name="Wissotski M."/>
            <person name="Liu L."/>
            <person name="Talag J."/>
            <person name="Goicoechea J."/>
            <person name="Angelova A."/>
            <person name="Jetty R."/>
            <person name="Kudrna D."/>
            <person name="Golser W."/>
            <person name="Rivera L."/>
            <person name="Zhang J."/>
            <person name="Wing R."/>
        </authorList>
    </citation>
    <scope>NUCLEOTIDE SEQUENCE</scope>
</reference>
<proteinExistence type="predicted"/>
<dbReference type="EnsemblPlants" id="LPERR10G03130.1">
    <property type="protein sequence ID" value="LPERR10G03130.1"/>
    <property type="gene ID" value="LPERR10G03130"/>
</dbReference>
<sequence length="473" mass="51800">MSPPRRGRADDAAAQCHHNGCLSVTSRSRGCAKKERSWSAALEDDVLGAILASGLLTSADAVRCAATCRWWRRVVATRSDYISRGLPPLGRYMPHLAVGVFTAPVGTSSRRMPQFIPTTAGARRLGDLRRRMSLVDGIGHDVALLDHAHPVASRNGRLVLQLHRPRTNGLALCVCNPMTGELAMVPPLPTAGNNNKKGACFPYGCALLTADDFDQAPLQSSTFFRLILLYNNNHTTVLRCYSSSDGSWGQEVNITAVATISRQKMRQIGPAVVRRGASAFWALDHGALGVRVRLHLEAMDVHLLPYCSSPDRWPEGCLLGVSPDNRLFMVTFVMWRGFLSGSIAYFDIDGDDISTGRENSNPSADVLYPMFDMKMRRWDDMAWLATLNLRWFCEKSGLVLFTLGDSSGYPGTFALDVRSPAVEKVLNADGYLVSSRNVHLDSPAVVKVADGHSWSCFVGYEMDMATYLSTLAA</sequence>
<reference evidence="1" key="3">
    <citation type="submission" date="2015-04" db="UniProtKB">
        <authorList>
            <consortium name="EnsemblPlants"/>
        </authorList>
    </citation>
    <scope>IDENTIFICATION</scope>
</reference>
<name>A0A0D9XI91_9ORYZ</name>
<protein>
    <recommendedName>
        <fullName evidence="3">F-box domain-containing protein</fullName>
    </recommendedName>
</protein>
<reference evidence="1 2" key="1">
    <citation type="submission" date="2012-08" db="EMBL/GenBank/DDBJ databases">
        <title>Oryza genome evolution.</title>
        <authorList>
            <person name="Wing R.A."/>
        </authorList>
    </citation>
    <scope>NUCLEOTIDE SEQUENCE</scope>
</reference>
<dbReference type="HOGENOM" id="CLU_049527_0_0_1"/>
<evidence type="ECO:0000313" key="1">
    <source>
        <dbReference type="EnsemblPlants" id="LPERR10G03130.1"/>
    </source>
</evidence>
<evidence type="ECO:0000313" key="2">
    <source>
        <dbReference type="Proteomes" id="UP000032180"/>
    </source>
</evidence>
<organism evidence="1 2">
    <name type="scientific">Leersia perrieri</name>
    <dbReference type="NCBI Taxonomy" id="77586"/>
    <lineage>
        <taxon>Eukaryota</taxon>
        <taxon>Viridiplantae</taxon>
        <taxon>Streptophyta</taxon>
        <taxon>Embryophyta</taxon>
        <taxon>Tracheophyta</taxon>
        <taxon>Spermatophyta</taxon>
        <taxon>Magnoliopsida</taxon>
        <taxon>Liliopsida</taxon>
        <taxon>Poales</taxon>
        <taxon>Poaceae</taxon>
        <taxon>BOP clade</taxon>
        <taxon>Oryzoideae</taxon>
        <taxon>Oryzeae</taxon>
        <taxon>Oryzinae</taxon>
        <taxon>Leersia</taxon>
    </lineage>
</organism>